<organism evidence="12">
    <name type="scientific">Philothamnus irregularis</name>
    <name type="common">brown tree snake</name>
    <dbReference type="NCBI Taxonomy" id="1899461"/>
    <lineage>
        <taxon>Eukaryota</taxon>
        <taxon>Metazoa</taxon>
        <taxon>Chordata</taxon>
        <taxon>Craniata</taxon>
        <taxon>Vertebrata</taxon>
        <taxon>Euteleostomi</taxon>
        <taxon>Lepidosauria</taxon>
        <taxon>Squamata</taxon>
        <taxon>Bifurcata</taxon>
        <taxon>Unidentata</taxon>
        <taxon>Episquamata</taxon>
        <taxon>Toxicofera</taxon>
        <taxon>Serpentes</taxon>
        <taxon>Colubroidea</taxon>
        <taxon>Colubridae</taxon>
        <taxon>Colubrinae</taxon>
        <taxon>Philothamnus</taxon>
    </lineage>
</organism>
<evidence type="ECO:0000256" key="2">
    <source>
        <dbReference type="ARBA" id="ARBA00022486"/>
    </source>
</evidence>
<dbReference type="PRINTS" id="PR00895">
    <property type="entry name" value="PENTAXIN"/>
</dbReference>
<dbReference type="GO" id="GO:0045087">
    <property type="term" value="P:innate immune response"/>
    <property type="evidence" value="ECO:0007669"/>
    <property type="project" value="TreeGrafter"/>
</dbReference>
<evidence type="ECO:0000256" key="3">
    <source>
        <dbReference type="ARBA" id="ARBA00022525"/>
    </source>
</evidence>
<feature type="signal peptide" evidence="10">
    <location>
        <begin position="1"/>
        <end position="19"/>
    </location>
</feature>
<dbReference type="PROSITE" id="PS51828">
    <property type="entry name" value="PTX_2"/>
    <property type="match status" value="1"/>
</dbReference>
<dbReference type="PANTHER" id="PTHR45869">
    <property type="entry name" value="C-REACTIVE PROTEIN-RELATED"/>
    <property type="match status" value="1"/>
</dbReference>
<dbReference type="GO" id="GO:0001849">
    <property type="term" value="F:complement component C1q complex binding"/>
    <property type="evidence" value="ECO:0007669"/>
    <property type="project" value="TreeGrafter"/>
</dbReference>
<keyword evidence="6 10" id="KW-0106">Calcium</keyword>
<dbReference type="EMBL" id="GBSH01002468">
    <property type="protein sequence ID" value="JAG66558.1"/>
    <property type="molecule type" value="Transcribed_RNA"/>
</dbReference>
<evidence type="ECO:0000256" key="10">
    <source>
        <dbReference type="RuleBase" id="RU362112"/>
    </source>
</evidence>
<dbReference type="SUPFAM" id="SSF49899">
    <property type="entry name" value="Concanavalin A-like lectins/glucanases"/>
    <property type="match status" value="1"/>
</dbReference>
<dbReference type="InterPro" id="IPR051005">
    <property type="entry name" value="Pentraxin_domain"/>
</dbReference>
<keyword evidence="3" id="KW-0964">Secreted</keyword>
<keyword evidence="5 10" id="KW-0732">Signal</keyword>
<evidence type="ECO:0000256" key="6">
    <source>
        <dbReference type="ARBA" id="ARBA00022837"/>
    </source>
</evidence>
<evidence type="ECO:0000256" key="9">
    <source>
        <dbReference type="PROSITE-ProRule" id="PRU01172"/>
    </source>
</evidence>
<keyword evidence="4 10" id="KW-0479">Metal-binding</keyword>
<dbReference type="SMART" id="SM00159">
    <property type="entry name" value="PTX"/>
    <property type="match status" value="1"/>
</dbReference>
<comment type="similarity">
    <text evidence="8 10">Belongs to the pentraxin family.</text>
</comment>
<dbReference type="PROSITE" id="PS00289">
    <property type="entry name" value="PTX_1"/>
    <property type="match status" value="1"/>
</dbReference>
<evidence type="ECO:0000313" key="12">
    <source>
        <dbReference type="EMBL" id="JAG66558.1"/>
    </source>
</evidence>
<evidence type="ECO:0000256" key="4">
    <source>
        <dbReference type="ARBA" id="ARBA00022723"/>
    </source>
</evidence>
<dbReference type="InterPro" id="IPR001759">
    <property type="entry name" value="PTX_dom"/>
</dbReference>
<feature type="chain" id="PRO_5005110793" description="Pentraxin family member" evidence="10">
    <location>
        <begin position="20"/>
        <end position="229"/>
    </location>
</feature>
<sequence length="229" mass="25320">MVSFPSLLLTLACLSGSFGYEDLSNKVFAFPAPSSTAAVVLQVSNQQPLTKLTVCLRYYTHLSRQYGLFSYATRSSDNDFLIFKTQSNEYGIYVGGSVVNFKVASKEKPSWDHICVSWDSRNGLVQLWLNGEVLPRQGLKKGYTISPKASIVLGQDQDSFGGDFDVNQSFVGEISDVNLWPWVLSPVQVRLSKNHLAVSGPLINWGSLSYTVKNEVFVEDFLGPQNACV</sequence>
<keyword evidence="2" id="KW-0011">Acute phase</keyword>
<dbReference type="PANTHER" id="PTHR45869:SF7">
    <property type="entry name" value="C-REACTIVE PROTEIN"/>
    <property type="match status" value="1"/>
</dbReference>
<evidence type="ECO:0000256" key="8">
    <source>
        <dbReference type="ARBA" id="ARBA00038102"/>
    </source>
</evidence>
<name>A0A0B8RX63_9SAUR</name>
<dbReference type="Gene3D" id="2.60.120.200">
    <property type="match status" value="1"/>
</dbReference>
<dbReference type="GO" id="GO:0006953">
    <property type="term" value="P:acute-phase response"/>
    <property type="evidence" value="ECO:0007669"/>
    <property type="project" value="UniProtKB-KW"/>
</dbReference>
<protein>
    <recommendedName>
        <fullName evidence="10">Pentraxin family member</fullName>
    </recommendedName>
</protein>
<comment type="subunit">
    <text evidence="10">Homopentamer. Pentaxin (or pentraxin) have a discoid arrangement of 5 non-covalently bound subunits.</text>
</comment>
<dbReference type="GO" id="GO:0005615">
    <property type="term" value="C:extracellular space"/>
    <property type="evidence" value="ECO:0007669"/>
    <property type="project" value="TreeGrafter"/>
</dbReference>
<evidence type="ECO:0000259" key="11">
    <source>
        <dbReference type="PROSITE" id="PS51828"/>
    </source>
</evidence>
<dbReference type="Pfam" id="PF00354">
    <property type="entry name" value="Pentaxin"/>
    <property type="match status" value="1"/>
</dbReference>
<keyword evidence="7" id="KW-1015">Disulfide bond</keyword>
<feature type="domain" description="Pentraxin (PTX)" evidence="11">
    <location>
        <begin position="24"/>
        <end position="228"/>
    </location>
</feature>
<reference evidence="12" key="1">
    <citation type="journal article" date="2014" name="BMC Genomics">
        <title>RNA-seq and high-definition mass spectrometry reveal the complex and divergent venoms of two rear-fanged colubrid snakes.</title>
        <authorList>
            <person name="McGivern J.J."/>
            <person name="Wray K.P."/>
            <person name="Margres M.J."/>
            <person name="Couch M.E."/>
            <person name="Mackessy S.P."/>
            <person name="Rokyta D.R."/>
        </authorList>
    </citation>
    <scope>NUCLEOTIDE SEQUENCE</scope>
    <source>
        <tissue evidence="12">Venom gland</tissue>
    </source>
</reference>
<accession>A0A0B8RX63</accession>
<proteinExistence type="inferred from homology"/>
<evidence type="ECO:0000256" key="5">
    <source>
        <dbReference type="ARBA" id="ARBA00022729"/>
    </source>
</evidence>
<comment type="cofactor">
    <cofactor evidence="10">
        <name>Ca(2+)</name>
        <dbReference type="ChEBI" id="CHEBI:29108"/>
    </cofactor>
    <text evidence="10">Binds 2 calcium ions per subunit.</text>
</comment>
<evidence type="ECO:0000256" key="1">
    <source>
        <dbReference type="ARBA" id="ARBA00004613"/>
    </source>
</evidence>
<dbReference type="AlphaFoldDB" id="A0A0B8RX63"/>
<dbReference type="InterPro" id="IPR030476">
    <property type="entry name" value="Pentaxin_CS"/>
</dbReference>
<dbReference type="GO" id="GO:0046872">
    <property type="term" value="F:metal ion binding"/>
    <property type="evidence" value="ECO:0007669"/>
    <property type="project" value="UniProtKB-KW"/>
</dbReference>
<comment type="subcellular location">
    <subcellularLocation>
        <location evidence="1 10">Secreted</location>
    </subcellularLocation>
</comment>
<dbReference type="InterPro" id="IPR013320">
    <property type="entry name" value="ConA-like_dom_sf"/>
</dbReference>
<dbReference type="FunFam" id="2.60.120.200:FF:000070">
    <property type="entry name" value="Serum amyloid P-component"/>
    <property type="match status" value="1"/>
</dbReference>
<evidence type="ECO:0000256" key="7">
    <source>
        <dbReference type="ARBA" id="ARBA00023157"/>
    </source>
</evidence>
<comment type="caution">
    <text evidence="9">Lacks conserved residue(s) required for the propagation of feature annotation.</text>
</comment>